<dbReference type="Proteomes" id="UP000798808">
    <property type="component" value="Unassembled WGS sequence"/>
</dbReference>
<dbReference type="InterPro" id="IPR028973">
    <property type="entry name" value="PhnB-like"/>
</dbReference>
<dbReference type="SUPFAM" id="SSF54593">
    <property type="entry name" value="Glyoxalase/Bleomycin resistance protein/Dihydroxybiphenyl dioxygenase"/>
    <property type="match status" value="1"/>
</dbReference>
<comment type="caution">
    <text evidence="2">The sequence shown here is derived from an EMBL/GenBank/DDBJ whole genome shotgun (WGS) entry which is preliminary data.</text>
</comment>
<dbReference type="Gene3D" id="3.10.180.10">
    <property type="entry name" value="2,3-Dihydroxybiphenyl 1,2-Dioxygenase, domain 1"/>
    <property type="match status" value="1"/>
</dbReference>
<feature type="domain" description="PhnB-like" evidence="1">
    <location>
        <begin position="3"/>
        <end position="129"/>
    </location>
</feature>
<name>A0ABW9RQ18_9BACT</name>
<dbReference type="InterPro" id="IPR029068">
    <property type="entry name" value="Glyas_Bleomycin-R_OHBP_Dase"/>
</dbReference>
<accession>A0ABW9RQ18</accession>
<dbReference type="PANTHER" id="PTHR33990">
    <property type="entry name" value="PROTEIN YJDN-RELATED"/>
    <property type="match status" value="1"/>
</dbReference>
<proteinExistence type="predicted"/>
<dbReference type="CDD" id="cd06588">
    <property type="entry name" value="PhnB_like"/>
    <property type="match status" value="1"/>
</dbReference>
<gene>
    <name evidence="2" type="ORF">E1163_12880</name>
</gene>
<dbReference type="Pfam" id="PF06983">
    <property type="entry name" value="3-dmu-9_3-mt"/>
    <property type="match status" value="1"/>
</dbReference>
<protein>
    <submittedName>
        <fullName evidence="2">VOC family protein</fullName>
    </submittedName>
</protein>
<dbReference type="EMBL" id="SMLW01000545">
    <property type="protein sequence ID" value="MTI25842.1"/>
    <property type="molecule type" value="Genomic_DNA"/>
</dbReference>
<reference evidence="2 3" key="1">
    <citation type="submission" date="2019-02" db="EMBL/GenBank/DDBJ databases">
        <authorList>
            <person name="Goldberg S.R."/>
            <person name="Haltli B.A."/>
            <person name="Correa H."/>
            <person name="Russell K.G."/>
        </authorList>
    </citation>
    <scope>NUCLEOTIDE SEQUENCE [LARGE SCALE GENOMIC DNA]</scope>
    <source>
        <strain evidence="2 3">JCM 16186</strain>
    </source>
</reference>
<evidence type="ECO:0000313" key="2">
    <source>
        <dbReference type="EMBL" id="MTI25842.1"/>
    </source>
</evidence>
<dbReference type="PANTHER" id="PTHR33990:SF1">
    <property type="entry name" value="PROTEIN YJDN"/>
    <property type="match status" value="1"/>
</dbReference>
<sequence length="134" mass="15189">MSKLITYLTFNGNCREAMKFYQNCFGGELYLQTIGDTPEAEKLPANLRNYVLHASLDRNDLILMGTDMVEEKGLVKGNAMSIMVECSDEMEVRKYYDKLSEGGVATHPLKPNFFGNLFGGLQDKFGNHWLLHTK</sequence>
<evidence type="ECO:0000313" key="3">
    <source>
        <dbReference type="Proteomes" id="UP000798808"/>
    </source>
</evidence>
<keyword evidence="3" id="KW-1185">Reference proteome</keyword>
<organism evidence="2 3">
    <name type="scientific">Fulvivirga kasyanovii</name>
    <dbReference type="NCBI Taxonomy" id="396812"/>
    <lineage>
        <taxon>Bacteria</taxon>
        <taxon>Pseudomonadati</taxon>
        <taxon>Bacteroidota</taxon>
        <taxon>Cytophagia</taxon>
        <taxon>Cytophagales</taxon>
        <taxon>Fulvivirgaceae</taxon>
        <taxon>Fulvivirga</taxon>
    </lineage>
</organism>
<dbReference type="RefSeq" id="WP_155172372.1">
    <property type="nucleotide sequence ID" value="NZ_BAAAFL010000006.1"/>
</dbReference>
<evidence type="ECO:0000259" key="1">
    <source>
        <dbReference type="Pfam" id="PF06983"/>
    </source>
</evidence>